<reference evidence="5" key="1">
    <citation type="journal article" date="2019" name="Int. J. Syst. Evol. Microbiol.">
        <title>The Global Catalogue of Microorganisms (GCM) 10K type strain sequencing project: providing services to taxonomists for standard genome sequencing and annotation.</title>
        <authorList>
            <consortium name="The Broad Institute Genomics Platform"/>
            <consortium name="The Broad Institute Genome Sequencing Center for Infectious Disease"/>
            <person name="Wu L."/>
            <person name="Ma J."/>
        </authorList>
    </citation>
    <scope>NUCLEOTIDE SEQUENCE [LARGE SCALE GENOMIC DNA]</scope>
    <source>
        <strain evidence="5">CCM 7491</strain>
    </source>
</reference>
<dbReference type="Gene3D" id="1.10.1040.10">
    <property type="entry name" value="N-(1-d-carboxylethyl)-l-norvaline Dehydrogenase, domain 2"/>
    <property type="match status" value="1"/>
</dbReference>
<organism evidence="4 5">
    <name type="scientific">Sphingobium rhizovicinum</name>
    <dbReference type="NCBI Taxonomy" id="432308"/>
    <lineage>
        <taxon>Bacteria</taxon>
        <taxon>Pseudomonadati</taxon>
        <taxon>Pseudomonadota</taxon>
        <taxon>Alphaproteobacteria</taxon>
        <taxon>Sphingomonadales</taxon>
        <taxon>Sphingomonadaceae</taxon>
        <taxon>Sphingobium</taxon>
    </lineage>
</organism>
<dbReference type="PANTHER" id="PTHR22981">
    <property type="entry name" value="3-HYDROXYISOBUTYRATE DEHYDROGENASE-RELATED"/>
    <property type="match status" value="1"/>
</dbReference>
<sequence>MTDTIRKIGFIGLGSMGGDQARELAKLPLDLTVYDVFPDALAKFEGRARLAASMAEVGVDADVVGICVRDDTQVLECVDALLPAMKRGAILLIHSTIKPKTAEHIAERTAPQGIDVIDAPVTRTEMTKDGPFVFCMTGGEESVAASVQVVLNAFSTNTMHIGPLGSAMALKICNNLVSWCGIMLGIEVANVAEASGVPMDKLLTVMKRNGNLTPPMAGFVDFRNNPGDAARRAFFAGQAGIGEKDLALAEELAAGADAASPITSHTKTLLKKTLLAICES</sequence>
<dbReference type="InterPro" id="IPR013328">
    <property type="entry name" value="6PGD_dom2"/>
</dbReference>
<dbReference type="SUPFAM" id="SSF48179">
    <property type="entry name" value="6-phosphogluconate dehydrogenase C-terminal domain-like"/>
    <property type="match status" value="1"/>
</dbReference>
<dbReference type="RefSeq" id="WP_099231941.1">
    <property type="nucleotide sequence ID" value="NZ_JBHRVU010000005.1"/>
</dbReference>
<name>A0ABV7NMP4_9SPHN</name>
<dbReference type="GO" id="GO:0016491">
    <property type="term" value="F:oxidoreductase activity"/>
    <property type="evidence" value="ECO:0007669"/>
    <property type="project" value="UniProtKB-KW"/>
</dbReference>
<dbReference type="InterPro" id="IPR008927">
    <property type="entry name" value="6-PGluconate_DH-like_C_sf"/>
</dbReference>
<dbReference type="PANTHER" id="PTHR22981:SF7">
    <property type="entry name" value="3-HYDROXYISOBUTYRATE DEHYDROGENASE, MITOCHONDRIAL"/>
    <property type="match status" value="1"/>
</dbReference>
<dbReference type="PIRSF" id="PIRSF000103">
    <property type="entry name" value="HIBADH"/>
    <property type="match status" value="1"/>
</dbReference>
<dbReference type="InterPro" id="IPR015815">
    <property type="entry name" value="HIBADH-related"/>
</dbReference>
<dbReference type="Proteomes" id="UP001595681">
    <property type="component" value="Unassembled WGS sequence"/>
</dbReference>
<feature type="domain" description="6-phosphogluconate dehydrogenase NADP-binding" evidence="3">
    <location>
        <begin position="7"/>
        <end position="162"/>
    </location>
</feature>
<accession>A0ABV7NMP4</accession>
<keyword evidence="5" id="KW-1185">Reference proteome</keyword>
<dbReference type="EMBL" id="JBHRVU010000005">
    <property type="protein sequence ID" value="MFC3444263.1"/>
    <property type="molecule type" value="Genomic_DNA"/>
</dbReference>
<comment type="caution">
    <text evidence="4">The sequence shown here is derived from an EMBL/GenBank/DDBJ whole genome shotgun (WGS) entry which is preliminary data.</text>
</comment>
<evidence type="ECO:0000256" key="1">
    <source>
        <dbReference type="ARBA" id="ARBA00023002"/>
    </source>
</evidence>
<proteinExistence type="predicted"/>
<protein>
    <submittedName>
        <fullName evidence="4">NAD(P)-dependent oxidoreductase</fullName>
        <ecNumber evidence="4">1.1.-.-</ecNumber>
    </submittedName>
</protein>
<gene>
    <name evidence="4" type="ORF">ACFOKF_24255</name>
</gene>
<keyword evidence="2" id="KW-0520">NAD</keyword>
<evidence type="ECO:0000256" key="2">
    <source>
        <dbReference type="ARBA" id="ARBA00023027"/>
    </source>
</evidence>
<evidence type="ECO:0000313" key="4">
    <source>
        <dbReference type="EMBL" id="MFC3444263.1"/>
    </source>
</evidence>
<dbReference type="InterPro" id="IPR036291">
    <property type="entry name" value="NAD(P)-bd_dom_sf"/>
</dbReference>
<keyword evidence="1 4" id="KW-0560">Oxidoreductase</keyword>
<dbReference type="InterPro" id="IPR006115">
    <property type="entry name" value="6PGDH_NADP-bd"/>
</dbReference>
<dbReference type="EC" id="1.1.-.-" evidence="4"/>
<dbReference type="Pfam" id="PF03446">
    <property type="entry name" value="NAD_binding_2"/>
    <property type="match status" value="1"/>
</dbReference>
<evidence type="ECO:0000313" key="5">
    <source>
        <dbReference type="Proteomes" id="UP001595681"/>
    </source>
</evidence>
<dbReference type="Gene3D" id="3.40.50.720">
    <property type="entry name" value="NAD(P)-binding Rossmann-like Domain"/>
    <property type="match status" value="1"/>
</dbReference>
<dbReference type="SUPFAM" id="SSF51735">
    <property type="entry name" value="NAD(P)-binding Rossmann-fold domains"/>
    <property type="match status" value="1"/>
</dbReference>
<evidence type="ECO:0000259" key="3">
    <source>
        <dbReference type="Pfam" id="PF03446"/>
    </source>
</evidence>